<dbReference type="AlphaFoldDB" id="A0AAD8TV92"/>
<evidence type="ECO:0000313" key="3">
    <source>
        <dbReference type="EMBL" id="KAK1692873.1"/>
    </source>
</evidence>
<name>A0AAD8TV92_LOLMU</name>
<dbReference type="PANTHER" id="PTHR32246">
    <property type="entry name" value="INGRESSION PROTEIN FIC1"/>
    <property type="match status" value="1"/>
</dbReference>
<keyword evidence="4" id="KW-1185">Reference proteome</keyword>
<reference evidence="3" key="1">
    <citation type="submission" date="2023-07" db="EMBL/GenBank/DDBJ databases">
        <title>A chromosome-level genome assembly of Lolium multiflorum.</title>
        <authorList>
            <person name="Chen Y."/>
            <person name="Copetti D."/>
            <person name="Kolliker R."/>
            <person name="Studer B."/>
        </authorList>
    </citation>
    <scope>NUCLEOTIDE SEQUENCE</scope>
    <source>
        <strain evidence="3">02402/16</strain>
        <tissue evidence="3">Leaf</tissue>
    </source>
</reference>
<gene>
    <name evidence="3" type="ORF">QYE76_009570</name>
</gene>
<accession>A0AAD8TV92</accession>
<dbReference type="InterPro" id="IPR000008">
    <property type="entry name" value="C2_dom"/>
</dbReference>
<dbReference type="SMART" id="SM00239">
    <property type="entry name" value="C2"/>
    <property type="match status" value="1"/>
</dbReference>
<dbReference type="SUPFAM" id="SSF49562">
    <property type="entry name" value="C2 domain (Calcium/lipid-binding domain, CaLB)"/>
    <property type="match status" value="1"/>
</dbReference>
<dbReference type="Pfam" id="PF00168">
    <property type="entry name" value="C2"/>
    <property type="match status" value="1"/>
</dbReference>
<protein>
    <recommendedName>
        <fullName evidence="2">C2 domain-containing protein</fullName>
    </recommendedName>
</protein>
<dbReference type="InterPro" id="IPR035892">
    <property type="entry name" value="C2_domain_sf"/>
</dbReference>
<dbReference type="Proteomes" id="UP001231189">
    <property type="component" value="Unassembled WGS sequence"/>
</dbReference>
<feature type="domain" description="C2" evidence="2">
    <location>
        <begin position="1"/>
        <end position="111"/>
    </location>
</feature>
<sequence length="266" mass="27866">MAYRVLEVTLISAKDLKKVTVFSKMRVYAVASIAGGDPRTPTHRTHSDRHGGRNPMWHAPLRFPIPIAADPRGLALHVLLRSERSFGDRDVGEVIVPVQDLFAAAPPAGEHRHLSYQVRRPMSGRKRGVLHISYSLTDAPAVGQGDARCAQQLTAAATKGGVADAVTVYPPSYQQQAVPPPYGYQHHSYGYGPSYGYGHAAAAPYGYGAPSAAPARHDDNSGGGVTSGFGMGLLGAAVGGMMLGIGEGVGDMIADAEMGMDAGCCG</sequence>
<evidence type="ECO:0000313" key="4">
    <source>
        <dbReference type="Proteomes" id="UP001231189"/>
    </source>
</evidence>
<dbReference type="GO" id="GO:0006952">
    <property type="term" value="P:defense response"/>
    <property type="evidence" value="ECO:0007669"/>
    <property type="project" value="InterPro"/>
</dbReference>
<dbReference type="PROSITE" id="PS50004">
    <property type="entry name" value="C2"/>
    <property type="match status" value="1"/>
</dbReference>
<dbReference type="PANTHER" id="PTHR32246:SF99">
    <property type="entry name" value="OS05G0149100 PROTEIN"/>
    <property type="match status" value="1"/>
</dbReference>
<dbReference type="Gene3D" id="2.60.40.150">
    <property type="entry name" value="C2 domain"/>
    <property type="match status" value="1"/>
</dbReference>
<dbReference type="InterPro" id="IPR044750">
    <property type="entry name" value="C2_SRC2/BAP"/>
</dbReference>
<proteinExistence type="predicted"/>
<feature type="region of interest" description="Disordered" evidence="1">
    <location>
        <begin position="34"/>
        <end position="55"/>
    </location>
</feature>
<comment type="caution">
    <text evidence="3">The sequence shown here is derived from an EMBL/GenBank/DDBJ whole genome shotgun (WGS) entry which is preliminary data.</text>
</comment>
<organism evidence="3 4">
    <name type="scientific">Lolium multiflorum</name>
    <name type="common">Italian ryegrass</name>
    <name type="synonym">Lolium perenne subsp. multiflorum</name>
    <dbReference type="NCBI Taxonomy" id="4521"/>
    <lineage>
        <taxon>Eukaryota</taxon>
        <taxon>Viridiplantae</taxon>
        <taxon>Streptophyta</taxon>
        <taxon>Embryophyta</taxon>
        <taxon>Tracheophyta</taxon>
        <taxon>Spermatophyta</taxon>
        <taxon>Magnoliopsida</taxon>
        <taxon>Liliopsida</taxon>
        <taxon>Poales</taxon>
        <taxon>Poaceae</taxon>
        <taxon>BOP clade</taxon>
        <taxon>Pooideae</taxon>
        <taxon>Poodae</taxon>
        <taxon>Poeae</taxon>
        <taxon>Poeae Chloroplast Group 2 (Poeae type)</taxon>
        <taxon>Loliodinae</taxon>
        <taxon>Loliinae</taxon>
        <taxon>Lolium</taxon>
    </lineage>
</organism>
<evidence type="ECO:0000259" key="2">
    <source>
        <dbReference type="PROSITE" id="PS50004"/>
    </source>
</evidence>
<evidence type="ECO:0000256" key="1">
    <source>
        <dbReference type="SAM" id="MobiDB-lite"/>
    </source>
</evidence>
<dbReference type="CDD" id="cd04051">
    <property type="entry name" value="C2_SRC2_like"/>
    <property type="match status" value="1"/>
</dbReference>
<dbReference type="EMBL" id="JAUUTY010000001">
    <property type="protein sequence ID" value="KAK1692873.1"/>
    <property type="molecule type" value="Genomic_DNA"/>
</dbReference>